<dbReference type="Gene3D" id="3.40.50.880">
    <property type="match status" value="1"/>
</dbReference>
<dbReference type="InterPro" id="IPR029062">
    <property type="entry name" value="Class_I_gatase-like"/>
</dbReference>
<evidence type="ECO:0000313" key="2">
    <source>
        <dbReference type="EMBL" id="TXD34267.1"/>
    </source>
</evidence>
<dbReference type="RefSeq" id="WP_146982999.1">
    <property type="nucleotide sequence ID" value="NZ_VOSM01000014.1"/>
</dbReference>
<organism evidence="2 3">
    <name type="scientific">Lujinxingia vulgaris</name>
    <dbReference type="NCBI Taxonomy" id="2600176"/>
    <lineage>
        <taxon>Bacteria</taxon>
        <taxon>Deltaproteobacteria</taxon>
        <taxon>Bradymonadales</taxon>
        <taxon>Lujinxingiaceae</taxon>
        <taxon>Lujinxingia</taxon>
    </lineage>
</organism>
<dbReference type="OrthoDB" id="9805928at2"/>
<dbReference type="Gene3D" id="1.20.5.320">
    <property type="entry name" value="6-Phosphogluconate Dehydrogenase, domain 3"/>
    <property type="match status" value="1"/>
</dbReference>
<accession>A0A5C6XAT8</accession>
<keyword evidence="3" id="KW-1185">Reference proteome</keyword>
<gene>
    <name evidence="2" type="ORF">FRC98_18915</name>
</gene>
<comment type="caution">
    <text evidence="2">The sequence shown here is derived from an EMBL/GenBank/DDBJ whole genome shotgun (WGS) entry which is preliminary data.</text>
</comment>
<evidence type="ECO:0000313" key="3">
    <source>
        <dbReference type="Proteomes" id="UP000321412"/>
    </source>
</evidence>
<protein>
    <submittedName>
        <fullName evidence="2">Collagen-like protein</fullName>
    </submittedName>
</protein>
<sequence>MVSTSDASVEQCPAGGRILTFGYDNDGDDAIDEVVSEEQICDGAPGATGAQGEQGEQGPAGEPGQDGQDLLLETSDASMDACVFGGTVYVFGYDRDGDGVIDDISAEQTVCERSFALDGIEVLFHVDMSMAEDATLAGLEALEAEGAIALTVSETQEEMTTQMATGDYDVVVYFKQDGFMSNPTRAAVEGWVEDGGRMIFSTFKSQDDDATLLALKASFGETNQSEAVFFDERFRGVVPLPLPLESAGWTSFSSGLEPLGDGRSICAFENGESCAVVGNDGRTVVLGFLGDSYRAEFGRGLMESLLGVVTSAP</sequence>
<dbReference type="AlphaFoldDB" id="A0A5C6XAT8"/>
<evidence type="ECO:0000256" key="1">
    <source>
        <dbReference type="SAM" id="MobiDB-lite"/>
    </source>
</evidence>
<proteinExistence type="predicted"/>
<name>A0A5C6XAT8_9DELT</name>
<dbReference type="Proteomes" id="UP000321412">
    <property type="component" value="Unassembled WGS sequence"/>
</dbReference>
<feature type="compositionally biased region" description="Low complexity" evidence="1">
    <location>
        <begin position="43"/>
        <end position="68"/>
    </location>
</feature>
<reference evidence="2 3" key="1">
    <citation type="submission" date="2019-08" db="EMBL/GenBank/DDBJ databases">
        <title>Bradymonadales sp. TMQ4.</title>
        <authorList>
            <person name="Liang Q."/>
        </authorList>
    </citation>
    <scope>NUCLEOTIDE SEQUENCE [LARGE SCALE GENOMIC DNA]</scope>
    <source>
        <strain evidence="2 3">TMQ4</strain>
    </source>
</reference>
<dbReference type="EMBL" id="VOSM01000014">
    <property type="protein sequence ID" value="TXD34267.1"/>
    <property type="molecule type" value="Genomic_DNA"/>
</dbReference>
<feature type="region of interest" description="Disordered" evidence="1">
    <location>
        <begin position="42"/>
        <end position="69"/>
    </location>
</feature>
<keyword evidence="2" id="KW-0176">Collagen</keyword>